<comment type="subcellular location">
    <subcellularLocation>
        <location evidence="1">Cytoplasm</location>
        <location evidence="1">Cytoskeleton</location>
        <location evidence="1">Cilium axoneme</location>
    </subcellularLocation>
</comment>
<name>A0A8S3YG37_9EUPU</name>
<evidence type="ECO:0000256" key="3">
    <source>
        <dbReference type="ARBA" id="ARBA00023212"/>
    </source>
</evidence>
<organism evidence="9 10">
    <name type="scientific">Candidula unifasciata</name>
    <dbReference type="NCBI Taxonomy" id="100452"/>
    <lineage>
        <taxon>Eukaryota</taxon>
        <taxon>Metazoa</taxon>
        <taxon>Spiralia</taxon>
        <taxon>Lophotrochozoa</taxon>
        <taxon>Mollusca</taxon>
        <taxon>Gastropoda</taxon>
        <taxon>Heterobranchia</taxon>
        <taxon>Euthyneura</taxon>
        <taxon>Panpulmonata</taxon>
        <taxon>Eupulmonata</taxon>
        <taxon>Stylommatophora</taxon>
        <taxon>Helicina</taxon>
        <taxon>Helicoidea</taxon>
        <taxon>Geomitridae</taxon>
        <taxon>Candidula</taxon>
    </lineage>
</organism>
<sequence length="786" mass="92094">MSTTQTLRRNLPNPTRIHDYLYDKDYIVSSERDHGRLHYQAQTSTSHLQAVPVYESMFSELRHHPRLQFRLNTNDPVPKFISREWRGYAEQHREALMRYKTFNYDPCQVPSCNLTEFNSADVTGRNLYRYFRKPIIPFLQQVPPEVIFAASRQDPLAAPENVYAERAATPACRTVETQTDYRDAEVQTDPYTPEYVVRPGEAPELLTLATLSFGRGLPAGLAEVEMIERARAKRAWEANLPPLSDISQLEKRRKMMDEMERMEWALREQEIEKLQEARLEVLQKLLKQREENHQELNIKRLDKLWAVKQKDKEARSKKIRSEYIKAIRKLTNKRARVLNSFRRRNIIKDYTDPGSETYAPLTRIGVFLDRGSEQYVVKSRHLSTYQGLLELEASLPSFVLNPRIKAPYSNTTTKTGYIKKKFRKDHELSEVYEIMRNSRLESEAIQGDKKLSDAMKGLRFLQRIERPIPRPPTPEVEILEDYPNRILELEAEENKHLAVIFLQQVIRGRAIQNNMFEGKEKRRELIAEIKSTHALQEREQAMKEHERLVTLALQKQRTIHAHKESLVDESLAELESKSLGEMFDFLSKELIRLQEERRIHAFTMLAERHRRIREAEESGRRQWEIRRRREEDEIFKQVVKTHQMTVDTYLESIIAGSIDNTADEQARKEIEAQAEVINDLAYEVEEKRDKLESEEIVADLVHCFLIPEAKKATVREKVRRNQRRFLLAAHREIHNEGSEIIATNNKLKMSGIETGAEEATTRAISMIVADSIFEDEQLETIEEQNI</sequence>
<keyword evidence="3" id="KW-0206">Cytoskeleton</keyword>
<evidence type="ECO:0000256" key="6">
    <source>
        <dbReference type="ARBA" id="ARBA00029555"/>
    </source>
</evidence>
<evidence type="ECO:0000313" key="9">
    <source>
        <dbReference type="EMBL" id="CAG5116047.1"/>
    </source>
</evidence>
<dbReference type="PANTHER" id="PTHR22455:SF10">
    <property type="entry name" value="CILIA- AND FLAGELLA-ASSOCIATED PROTEIN 91"/>
    <property type="match status" value="1"/>
</dbReference>
<evidence type="ECO:0000256" key="2">
    <source>
        <dbReference type="ARBA" id="ARBA00022490"/>
    </source>
</evidence>
<evidence type="ECO:0000256" key="5">
    <source>
        <dbReference type="ARBA" id="ARBA00029468"/>
    </source>
</evidence>
<keyword evidence="4" id="KW-0966">Cell projection</keyword>
<gene>
    <name evidence="9" type="ORF">CUNI_LOCUS1605</name>
</gene>
<dbReference type="Proteomes" id="UP000678393">
    <property type="component" value="Unassembled WGS sequence"/>
</dbReference>
<evidence type="ECO:0000256" key="1">
    <source>
        <dbReference type="ARBA" id="ARBA00004430"/>
    </source>
</evidence>
<comment type="caution">
    <text evidence="9">The sequence shown here is derived from an EMBL/GenBank/DDBJ whole genome shotgun (WGS) entry which is preliminary data.</text>
</comment>
<dbReference type="InterPro" id="IPR026720">
    <property type="entry name" value="CFAP91"/>
</dbReference>
<evidence type="ECO:0000259" key="8">
    <source>
        <dbReference type="Pfam" id="PF14738"/>
    </source>
</evidence>
<dbReference type="InterPro" id="IPR032840">
    <property type="entry name" value="CFAP91_dom"/>
</dbReference>
<evidence type="ECO:0000256" key="7">
    <source>
        <dbReference type="SAM" id="Coils"/>
    </source>
</evidence>
<proteinExistence type="inferred from homology"/>
<keyword evidence="2" id="KW-0963">Cytoplasm</keyword>
<accession>A0A8S3YG37</accession>
<keyword evidence="10" id="KW-1185">Reference proteome</keyword>
<reference evidence="9" key="1">
    <citation type="submission" date="2021-04" db="EMBL/GenBank/DDBJ databases">
        <authorList>
            <consortium name="Molecular Ecology Group"/>
        </authorList>
    </citation>
    <scope>NUCLEOTIDE SEQUENCE</scope>
</reference>
<dbReference type="OrthoDB" id="567787at2759"/>
<protein>
    <recommendedName>
        <fullName evidence="6">Cilia- and flagella-associated protein 91</fullName>
    </recommendedName>
</protein>
<evidence type="ECO:0000313" key="10">
    <source>
        <dbReference type="Proteomes" id="UP000678393"/>
    </source>
</evidence>
<feature type="domain" description="CFAP91" evidence="8">
    <location>
        <begin position="177"/>
        <end position="329"/>
    </location>
</feature>
<dbReference type="EMBL" id="CAJHNH020000202">
    <property type="protein sequence ID" value="CAG5116047.1"/>
    <property type="molecule type" value="Genomic_DNA"/>
</dbReference>
<keyword evidence="7" id="KW-0175">Coiled coil</keyword>
<dbReference type="GO" id="GO:0005930">
    <property type="term" value="C:axoneme"/>
    <property type="evidence" value="ECO:0007669"/>
    <property type="project" value="UniProtKB-SubCell"/>
</dbReference>
<comment type="similarity">
    <text evidence="5">Belongs to the CFAP91 family.</text>
</comment>
<dbReference type="Pfam" id="PF14738">
    <property type="entry name" value="CFAP91"/>
    <property type="match status" value="1"/>
</dbReference>
<dbReference type="AlphaFoldDB" id="A0A8S3YG37"/>
<feature type="coiled-coil region" evidence="7">
    <location>
        <begin position="252"/>
        <end position="299"/>
    </location>
</feature>
<dbReference type="PANTHER" id="PTHR22455">
    <property type="entry name" value="CILIA- AND FLAGELLA-ASSOCIATED PROTEIN 91"/>
    <property type="match status" value="1"/>
</dbReference>
<evidence type="ECO:0000256" key="4">
    <source>
        <dbReference type="ARBA" id="ARBA00023273"/>
    </source>
</evidence>